<reference evidence="7" key="1">
    <citation type="submission" date="2022-01" db="EMBL/GenBank/DDBJ databases">
        <title>VMRC isolate genome collection.</title>
        <authorList>
            <person name="France M."/>
            <person name="Rutt L."/>
            <person name="Humphrys M."/>
            <person name="Ravel J."/>
        </authorList>
    </citation>
    <scope>NUCLEOTIDE SEQUENCE</scope>
    <source>
        <strain evidence="7">C0048A1</strain>
    </source>
</reference>
<keyword evidence="3" id="KW-0233">DNA recombination</keyword>
<dbReference type="Proteomes" id="UP001212401">
    <property type="component" value="Unassembled WGS sequence"/>
</dbReference>
<dbReference type="InterPro" id="IPR013762">
    <property type="entry name" value="Integrase-like_cat_sf"/>
</dbReference>
<dbReference type="InterPro" id="IPR002104">
    <property type="entry name" value="Integrase_catalytic"/>
</dbReference>
<name>A0AAW5WR84_9LACO</name>
<dbReference type="GO" id="GO:0003677">
    <property type="term" value="F:DNA binding"/>
    <property type="evidence" value="ECO:0007669"/>
    <property type="project" value="UniProtKB-UniRule"/>
</dbReference>
<dbReference type="PANTHER" id="PTHR30349">
    <property type="entry name" value="PHAGE INTEGRASE-RELATED"/>
    <property type="match status" value="1"/>
</dbReference>
<dbReference type="InterPro" id="IPR004107">
    <property type="entry name" value="Integrase_SAM-like_N"/>
</dbReference>
<dbReference type="InterPro" id="IPR010998">
    <property type="entry name" value="Integrase_recombinase_N"/>
</dbReference>
<keyword evidence="1" id="KW-0229">DNA integration</keyword>
<keyword evidence="2 4" id="KW-0238">DNA-binding</keyword>
<dbReference type="InterPro" id="IPR011010">
    <property type="entry name" value="DNA_brk_join_enz"/>
</dbReference>
<comment type="caution">
    <text evidence="7">The sequence shown here is derived from an EMBL/GenBank/DDBJ whole genome shotgun (WGS) entry which is preliminary data.</text>
</comment>
<dbReference type="RefSeq" id="WP_269295788.1">
    <property type="nucleotide sequence ID" value="NZ_CANCXG010000008.1"/>
</dbReference>
<proteinExistence type="predicted"/>
<dbReference type="PROSITE" id="PS51900">
    <property type="entry name" value="CB"/>
    <property type="match status" value="1"/>
</dbReference>
<dbReference type="InterPro" id="IPR044068">
    <property type="entry name" value="CB"/>
</dbReference>
<evidence type="ECO:0000256" key="4">
    <source>
        <dbReference type="PROSITE-ProRule" id="PRU01248"/>
    </source>
</evidence>
<dbReference type="AlphaFoldDB" id="A0AAW5WR84"/>
<dbReference type="Pfam" id="PF00589">
    <property type="entry name" value="Phage_integrase"/>
    <property type="match status" value="1"/>
</dbReference>
<dbReference type="EMBL" id="JAKHPH010000003">
    <property type="protein sequence ID" value="MCZ3667043.1"/>
    <property type="molecule type" value="Genomic_DNA"/>
</dbReference>
<dbReference type="InterPro" id="IPR050090">
    <property type="entry name" value="Tyrosine_recombinase_XerCD"/>
</dbReference>
<sequence>MQETIDHFIDYLMTRKGRSQNTRESYRHDLERCAAFFTASGINTWQEVDQYAVINVIAEMKREDRASTTINRTISSLRQLYRYLLRRHEVQVNPMDYIDLEEVATRKAPVTLSQQEIEQLFAIPDTTTVNGLRDRTLLELMYGTGMLVSELINLKRSQVHFDLQILQLQDNPRHQRIVPLGKIAKEWLARYLRATAGDSSDYVFLNARGGQMTRQGVWKNFKEIVRKSGLSKKITLQTLRHTFTADLLKNGASWQAVQTLLGRETGRESFESYIRFNTQELVTIYRRCHPRA</sequence>
<evidence type="ECO:0000313" key="7">
    <source>
        <dbReference type="EMBL" id="MCZ3667043.1"/>
    </source>
</evidence>
<dbReference type="PROSITE" id="PS51898">
    <property type="entry name" value="TYR_RECOMBINASE"/>
    <property type="match status" value="1"/>
</dbReference>
<gene>
    <name evidence="7" type="ORF">L2724_01920</name>
</gene>
<evidence type="ECO:0000256" key="3">
    <source>
        <dbReference type="ARBA" id="ARBA00023172"/>
    </source>
</evidence>
<accession>A0AAW5WR84</accession>
<dbReference type="Gene3D" id="1.10.443.10">
    <property type="entry name" value="Intergrase catalytic core"/>
    <property type="match status" value="1"/>
</dbReference>
<protein>
    <submittedName>
        <fullName evidence="7">Tyrosine-type recombinase/integrase</fullName>
    </submittedName>
</protein>
<organism evidence="7 8">
    <name type="scientific">Limosilactobacillus vaginalis</name>
    <dbReference type="NCBI Taxonomy" id="1633"/>
    <lineage>
        <taxon>Bacteria</taxon>
        <taxon>Bacillati</taxon>
        <taxon>Bacillota</taxon>
        <taxon>Bacilli</taxon>
        <taxon>Lactobacillales</taxon>
        <taxon>Lactobacillaceae</taxon>
        <taxon>Limosilactobacillus</taxon>
    </lineage>
</organism>
<dbReference type="Pfam" id="PF02899">
    <property type="entry name" value="Phage_int_SAM_1"/>
    <property type="match status" value="1"/>
</dbReference>
<feature type="domain" description="Core-binding (CB)" evidence="6">
    <location>
        <begin position="1"/>
        <end position="85"/>
    </location>
</feature>
<dbReference type="SUPFAM" id="SSF56349">
    <property type="entry name" value="DNA breaking-rejoining enzymes"/>
    <property type="match status" value="1"/>
</dbReference>
<evidence type="ECO:0000256" key="1">
    <source>
        <dbReference type="ARBA" id="ARBA00022908"/>
    </source>
</evidence>
<dbReference type="GO" id="GO:0006310">
    <property type="term" value="P:DNA recombination"/>
    <property type="evidence" value="ECO:0007669"/>
    <property type="project" value="UniProtKB-KW"/>
</dbReference>
<dbReference type="PANTHER" id="PTHR30349:SF81">
    <property type="entry name" value="TYROSINE RECOMBINASE XERC"/>
    <property type="match status" value="1"/>
</dbReference>
<evidence type="ECO:0000259" key="6">
    <source>
        <dbReference type="PROSITE" id="PS51900"/>
    </source>
</evidence>
<dbReference type="Gene3D" id="1.10.150.130">
    <property type="match status" value="1"/>
</dbReference>
<dbReference type="GO" id="GO:0015074">
    <property type="term" value="P:DNA integration"/>
    <property type="evidence" value="ECO:0007669"/>
    <property type="project" value="UniProtKB-KW"/>
</dbReference>
<evidence type="ECO:0000256" key="2">
    <source>
        <dbReference type="ARBA" id="ARBA00023125"/>
    </source>
</evidence>
<feature type="domain" description="Tyr recombinase" evidence="5">
    <location>
        <begin position="107"/>
        <end position="286"/>
    </location>
</feature>
<evidence type="ECO:0000313" key="8">
    <source>
        <dbReference type="Proteomes" id="UP001212401"/>
    </source>
</evidence>
<evidence type="ECO:0000259" key="5">
    <source>
        <dbReference type="PROSITE" id="PS51898"/>
    </source>
</evidence>